<evidence type="ECO:0000313" key="8">
    <source>
        <dbReference type="EMBL" id="KDO28458.1"/>
    </source>
</evidence>
<keyword evidence="9" id="KW-1185">Reference proteome</keyword>
<proteinExistence type="inferred from homology"/>
<protein>
    <recommendedName>
        <fullName evidence="7">Sterol methyltransferase C-terminal domain-containing protein</fullName>
    </recommendedName>
</protein>
<dbReference type="KEGG" id="spar:SPRG_06697"/>
<dbReference type="GO" id="GO:0006694">
    <property type="term" value="P:steroid biosynthetic process"/>
    <property type="evidence" value="ECO:0007669"/>
    <property type="project" value="InterPro"/>
</dbReference>
<dbReference type="Proteomes" id="UP000030745">
    <property type="component" value="Unassembled WGS sequence"/>
</dbReference>
<dbReference type="SUPFAM" id="SSF53474">
    <property type="entry name" value="alpha/beta-Hydrolases"/>
    <property type="match status" value="1"/>
</dbReference>
<dbReference type="GeneID" id="24129029"/>
<dbReference type="GO" id="GO:0008168">
    <property type="term" value="F:methyltransferase activity"/>
    <property type="evidence" value="ECO:0007669"/>
    <property type="project" value="InterPro"/>
</dbReference>
<keyword evidence="5" id="KW-0539">Nucleus</keyword>
<keyword evidence="4" id="KW-0472">Membrane</keyword>
<gene>
    <name evidence="8" type="ORF">SPRG_06697</name>
</gene>
<comment type="subcellular location">
    <subcellularLocation>
        <location evidence="6">Nucleus outer membrane</location>
        <topology evidence="6">Single-pass membrane protein</topology>
    </subcellularLocation>
</comment>
<name>A0A067CD73_SAPPC</name>
<organism evidence="8 9">
    <name type="scientific">Saprolegnia parasitica (strain CBS 223.65)</name>
    <dbReference type="NCBI Taxonomy" id="695850"/>
    <lineage>
        <taxon>Eukaryota</taxon>
        <taxon>Sar</taxon>
        <taxon>Stramenopiles</taxon>
        <taxon>Oomycota</taxon>
        <taxon>Saprolegniomycetes</taxon>
        <taxon>Saprolegniales</taxon>
        <taxon>Saprolegniaceae</taxon>
        <taxon>Saprolegnia</taxon>
    </lineage>
</organism>
<dbReference type="InterPro" id="IPR013705">
    <property type="entry name" value="Sterol_MeTrfase_C"/>
</dbReference>
<dbReference type="PANTHER" id="PTHR12265:SF30">
    <property type="entry name" value="TRANSMEMBRANE PROTEIN 53"/>
    <property type="match status" value="1"/>
</dbReference>
<sequence length="303" mass="33907">MHGMSRHVTKYAALYSDLGFSSSTIVLSRGLDFFTPWTSVAAETAARLCDPTQTLRLHVHIMSNGGARSWFCLEQHLQRRQQPYIVTSFVFDSAPSMVRGGVGDPRPFVAHVKNPVARGALYGVMKLVMVAWSALAWLLRWDHPFTQLFESQICTTGAIPKLFLYSSADTMVVATDVEDAILVAKAVGARVESVDFKTSAHVAHYMAHPETYRAALASFFPWYDTLEGKYFTLQGFRMTWLGRQCTHILVSTLEFLKIALKGTVKVSLMLKKTTLSLPARWTSSRRLYYLRPGSTAVAMGVWL</sequence>
<evidence type="ECO:0000256" key="6">
    <source>
        <dbReference type="ARBA" id="ARBA00034303"/>
    </source>
</evidence>
<keyword evidence="2" id="KW-0812">Transmembrane</keyword>
<dbReference type="InterPro" id="IPR029058">
    <property type="entry name" value="AB_hydrolase_fold"/>
</dbReference>
<reference evidence="8 9" key="1">
    <citation type="journal article" date="2013" name="PLoS Genet.">
        <title>Distinctive expansion of potential virulence genes in the genome of the oomycete fish pathogen Saprolegnia parasitica.</title>
        <authorList>
            <person name="Jiang R.H."/>
            <person name="de Bruijn I."/>
            <person name="Haas B.J."/>
            <person name="Belmonte R."/>
            <person name="Lobach L."/>
            <person name="Christie J."/>
            <person name="van den Ackerveken G."/>
            <person name="Bottin A."/>
            <person name="Bulone V."/>
            <person name="Diaz-Moreno S.M."/>
            <person name="Dumas B."/>
            <person name="Fan L."/>
            <person name="Gaulin E."/>
            <person name="Govers F."/>
            <person name="Grenville-Briggs L.J."/>
            <person name="Horner N.R."/>
            <person name="Levin J.Z."/>
            <person name="Mammella M."/>
            <person name="Meijer H.J."/>
            <person name="Morris P."/>
            <person name="Nusbaum C."/>
            <person name="Oome S."/>
            <person name="Phillips A.J."/>
            <person name="van Rooyen D."/>
            <person name="Rzeszutek E."/>
            <person name="Saraiva M."/>
            <person name="Secombes C.J."/>
            <person name="Seidl M.F."/>
            <person name="Snel B."/>
            <person name="Stassen J.H."/>
            <person name="Sykes S."/>
            <person name="Tripathy S."/>
            <person name="van den Berg H."/>
            <person name="Vega-Arreguin J.C."/>
            <person name="Wawra S."/>
            <person name="Young S.K."/>
            <person name="Zeng Q."/>
            <person name="Dieguez-Uribeondo J."/>
            <person name="Russ C."/>
            <person name="Tyler B.M."/>
            <person name="van West P."/>
        </authorList>
    </citation>
    <scope>NUCLEOTIDE SEQUENCE [LARGE SCALE GENOMIC DNA]</scope>
    <source>
        <strain evidence="8 9">CBS 223.65</strain>
    </source>
</reference>
<feature type="domain" description="Sterol methyltransferase C-terminal" evidence="7">
    <location>
        <begin position="234"/>
        <end position="277"/>
    </location>
</feature>
<comment type="similarity">
    <text evidence="1">Belongs to the TMEM53 family.</text>
</comment>
<dbReference type="OrthoDB" id="77878at2759"/>
<evidence type="ECO:0000256" key="5">
    <source>
        <dbReference type="ARBA" id="ARBA00023242"/>
    </source>
</evidence>
<dbReference type="OMA" id="LHVHIMS"/>
<dbReference type="EMBL" id="KK583211">
    <property type="protein sequence ID" value="KDO28458.1"/>
    <property type="molecule type" value="Genomic_DNA"/>
</dbReference>
<evidence type="ECO:0000313" key="9">
    <source>
        <dbReference type="Proteomes" id="UP000030745"/>
    </source>
</evidence>
<dbReference type="InterPro" id="IPR008547">
    <property type="entry name" value="DUF829_TMEM53"/>
</dbReference>
<dbReference type="VEuPathDB" id="FungiDB:SPRG_06697"/>
<accession>A0A067CD73</accession>
<evidence type="ECO:0000256" key="3">
    <source>
        <dbReference type="ARBA" id="ARBA00022989"/>
    </source>
</evidence>
<dbReference type="AlphaFoldDB" id="A0A067CD73"/>
<dbReference type="PANTHER" id="PTHR12265">
    <property type="entry name" value="TRANSMEMBRANE PROTEIN 53"/>
    <property type="match status" value="1"/>
</dbReference>
<evidence type="ECO:0000256" key="1">
    <source>
        <dbReference type="ARBA" id="ARBA00007387"/>
    </source>
</evidence>
<evidence type="ECO:0000256" key="2">
    <source>
        <dbReference type="ARBA" id="ARBA00022692"/>
    </source>
</evidence>
<dbReference type="Pfam" id="PF05705">
    <property type="entry name" value="DUF829"/>
    <property type="match status" value="1"/>
</dbReference>
<keyword evidence="3" id="KW-1133">Transmembrane helix</keyword>
<dbReference type="Pfam" id="PF08498">
    <property type="entry name" value="Sterol_MT_C"/>
    <property type="match status" value="1"/>
</dbReference>
<dbReference type="GO" id="GO:0005640">
    <property type="term" value="C:nuclear outer membrane"/>
    <property type="evidence" value="ECO:0007669"/>
    <property type="project" value="UniProtKB-SubCell"/>
</dbReference>
<evidence type="ECO:0000259" key="7">
    <source>
        <dbReference type="Pfam" id="PF08498"/>
    </source>
</evidence>
<evidence type="ECO:0000256" key="4">
    <source>
        <dbReference type="ARBA" id="ARBA00023136"/>
    </source>
</evidence>
<dbReference type="RefSeq" id="XP_012200898.1">
    <property type="nucleotide sequence ID" value="XM_012345508.1"/>
</dbReference>